<evidence type="ECO:0000313" key="6">
    <source>
        <dbReference type="Proteomes" id="UP000317909"/>
    </source>
</evidence>
<gene>
    <name evidence="5" type="primary">recD</name>
    <name evidence="5" type="ORF">I41_09050</name>
</gene>
<feature type="domain" description="Restriction endonuclease type II-like" evidence="4">
    <location>
        <begin position="1371"/>
        <end position="1461"/>
    </location>
</feature>
<evidence type="ECO:0000313" key="5">
    <source>
        <dbReference type="EMBL" id="QDT71745.1"/>
    </source>
</evidence>
<dbReference type="OrthoDB" id="9757917at2"/>
<dbReference type="InterPro" id="IPR011335">
    <property type="entry name" value="Restrct_endonuc-II-like"/>
</dbReference>
<accession>A0A517TTP3</accession>
<evidence type="ECO:0000256" key="1">
    <source>
        <dbReference type="SAM" id="Coils"/>
    </source>
</evidence>
<dbReference type="InterPro" id="IPR049468">
    <property type="entry name" value="Restrct_endonuc-II-like_dom"/>
</dbReference>
<feature type="domain" description="DNA2/NAM7 helicase-like C-terminal" evidence="3">
    <location>
        <begin position="1157"/>
        <end position="1328"/>
    </location>
</feature>
<dbReference type="EC" id="3.1.11.5" evidence="5"/>
<protein>
    <submittedName>
        <fullName evidence="5">RecBCD enzyme subunit RecD</fullName>
        <ecNumber evidence="5">3.1.11.5</ecNumber>
    </submittedName>
</protein>
<dbReference type="InterPro" id="IPR027417">
    <property type="entry name" value="P-loop_NTPase"/>
</dbReference>
<dbReference type="PANTHER" id="PTHR10887:SF495">
    <property type="entry name" value="HELICASE SENATAXIN ISOFORM X1-RELATED"/>
    <property type="match status" value="1"/>
</dbReference>
<dbReference type="InterPro" id="IPR041679">
    <property type="entry name" value="DNA2/NAM7-like_C"/>
</dbReference>
<feature type="domain" description="DNA2/NAM7 helicase helicase" evidence="2">
    <location>
        <begin position="1073"/>
        <end position="1116"/>
    </location>
</feature>
<proteinExistence type="predicted"/>
<dbReference type="GO" id="GO:0008854">
    <property type="term" value="F:exodeoxyribonuclease V activity"/>
    <property type="evidence" value="ECO:0007669"/>
    <property type="project" value="UniProtKB-EC"/>
</dbReference>
<keyword evidence="6" id="KW-1185">Reference proteome</keyword>
<dbReference type="Gene3D" id="3.40.960.10">
    <property type="entry name" value="VSR Endonuclease"/>
    <property type="match status" value="1"/>
</dbReference>
<dbReference type="Gene3D" id="3.40.50.300">
    <property type="entry name" value="P-loop containing nucleotide triphosphate hydrolases"/>
    <property type="match status" value="3"/>
</dbReference>
<organism evidence="5 6">
    <name type="scientific">Lacipirellula limnantheis</name>
    <dbReference type="NCBI Taxonomy" id="2528024"/>
    <lineage>
        <taxon>Bacteria</taxon>
        <taxon>Pseudomonadati</taxon>
        <taxon>Planctomycetota</taxon>
        <taxon>Planctomycetia</taxon>
        <taxon>Pirellulales</taxon>
        <taxon>Lacipirellulaceae</taxon>
        <taxon>Lacipirellula</taxon>
    </lineage>
</organism>
<evidence type="ECO:0000259" key="4">
    <source>
        <dbReference type="Pfam" id="PF18741"/>
    </source>
</evidence>
<dbReference type="PANTHER" id="PTHR10887">
    <property type="entry name" value="DNA2/NAM7 HELICASE FAMILY"/>
    <property type="match status" value="1"/>
</dbReference>
<dbReference type="CDD" id="cd18808">
    <property type="entry name" value="SF1_C_Upf1"/>
    <property type="match status" value="1"/>
</dbReference>
<evidence type="ECO:0000259" key="3">
    <source>
        <dbReference type="Pfam" id="PF13087"/>
    </source>
</evidence>
<sequence length="1512" mass="170916">MPHEFLDSHDVCRTKIRQVFDFLKALNEHRNPVVRQISDQRWTMWLDDLPSHPDLEFNRALNIGAEEGELPANDWLMRVRRPRIAHAPSPQRELRDWLSAGWENPFAPPVFLETRDVAQDDGPPKSVLFGDDPERVASREEWLATWNEWSTTERPTRLTLQIFEKLYALHAELQREAERLDLVVADGVLSWEQTEGAIYHPLVLQRVQLHFDAVKPEFTVVDSDYSSELYTQVFQSNAALNPQELRTSRQQFEAANHHPLSKEASGFLRSFVHLLSPRGDFLDDKRPPKGTDDPAIGRAPLLYVRDRTRGFGAAIERVLEGLNDRKDFPEAIRNIVGCSRVQQGQTVPQTAERDVSESEILFGKEANPEQRRIAQAVDRHGAVLVQGPPGTGKSHTIANLIGHLLANKQSVLVTSHTTKALKVLRGHLVDDLQPLCVSVLDNDADSRNQLEQAINKISERLSGTDPRSLRREAVIRKGERQRILDLLSKTSAGLREARFGEYRELVIAGDSYAPVEAAKLVSAGKDRQDWIPGPVAAGEPCPLTAEELIALYESNSKVSEQDDAYVDTPLPDIAKVPSAEKFGAAVSKITIAAAEETFDRELWPGINVADERVPDWIKDVREVASGFEKAIRDFKEYKSWQLEAVNAGRSQHGSECPWEHLLAKIDEAAQIANTNKLEFLKYQPVTDHVLELEEQRILAGAIHSHLEKGGQLSRLSLIVRPKWRKAIAGWTVLGRAPAKAEEVNAISRLLELKRAREELSILWEGLVAKRGGPAFAELGDEPENSAPQFSTSIRSARYWWQTKWQPLEESLRTLGFDFLKWHEGSDAPSEFTANAELHSIVRGVEDRLLAQLRAAASRFEGLVLQAKLARIEQGLSFYKRPEVSTLRQAIQNRQPADYAKAYYALSGAIERRIAATNRKELLARLDSKCSGGAAWAPMWASAIRRREGVHGAAAPPGDVLAAWQWRQLNDELDRRAQVDIQQLGQDIERLQQELREVTNELIDRQAWAWQLERVSLPQRQALVGWLGIIKKIGKGYGKQVASLRQAAQQQMQDCREAVPVWVMPLARVAENFDLSRPRFDVVIIDEASQCDPMALLAIMAADKVIVVGDDKQVSPLAVGQNVNIVQGLIKQHLDGIPNAILYTGELSIYDIALQSFEAPICLLEHFRCVPDIIDFSNFLSYAGRIKPLREPASSWHAPHVVPHRVNSSTEAAHKVNRDEALEIASLVTSAIEHEKYADHTFGVISLVGDDQAREIDLILRRWLPPDEYEKRRIVCGSSAHFQGDERDVMFLSMVDTPRDRPLTMRQDSKFEQRFNVAASRARNQLWVVHSLDPGVDLQPGDLRRRLIEHAQDPKAVTRSLERLAPRTQSPFEKEVLERLLQAGYRVTPQWPVGRYRIDMVVEGDGNRLAIECDGDRYHTLENLAEDMERQAILERLKWRFLRIRGSAFYRDKEAAMKDVFLKLEKMGILPTGVNIEPIPNLRDAVMIELIRRAAELKAEWQAQDGDERVMHP</sequence>
<dbReference type="Pfam" id="PF13087">
    <property type="entry name" value="AAA_12"/>
    <property type="match status" value="1"/>
</dbReference>
<keyword evidence="1" id="KW-0175">Coiled coil</keyword>
<feature type="coiled-coil region" evidence="1">
    <location>
        <begin position="973"/>
        <end position="1000"/>
    </location>
</feature>
<dbReference type="SUPFAM" id="SSF52980">
    <property type="entry name" value="Restriction endonuclease-like"/>
    <property type="match status" value="1"/>
</dbReference>
<dbReference type="InterPro" id="IPR045055">
    <property type="entry name" value="DNA2/NAM7-like"/>
</dbReference>
<dbReference type="InterPro" id="IPR041677">
    <property type="entry name" value="DNA2/NAM7_AAA_11"/>
</dbReference>
<keyword evidence="5" id="KW-0378">Hydrolase</keyword>
<feature type="domain" description="DNA2/NAM7 helicase helicase" evidence="2">
    <location>
        <begin position="368"/>
        <end position="459"/>
    </location>
</feature>
<dbReference type="KEGG" id="llh:I41_09050"/>
<name>A0A517TTP3_9BACT</name>
<dbReference type="SUPFAM" id="SSF52540">
    <property type="entry name" value="P-loop containing nucleoside triphosphate hydrolases"/>
    <property type="match status" value="1"/>
</dbReference>
<dbReference type="InterPro" id="IPR047187">
    <property type="entry name" value="SF1_C_Upf1"/>
</dbReference>
<evidence type="ECO:0000259" key="2">
    <source>
        <dbReference type="Pfam" id="PF13086"/>
    </source>
</evidence>
<dbReference type="GO" id="GO:0004386">
    <property type="term" value="F:helicase activity"/>
    <property type="evidence" value="ECO:0007669"/>
    <property type="project" value="InterPro"/>
</dbReference>
<dbReference type="EMBL" id="CP036339">
    <property type="protein sequence ID" value="QDT71745.1"/>
    <property type="molecule type" value="Genomic_DNA"/>
</dbReference>
<dbReference type="Proteomes" id="UP000317909">
    <property type="component" value="Chromosome"/>
</dbReference>
<dbReference type="RefSeq" id="WP_145431250.1">
    <property type="nucleotide sequence ID" value="NZ_CP036339.1"/>
</dbReference>
<dbReference type="Pfam" id="PF13086">
    <property type="entry name" value="AAA_11"/>
    <property type="match status" value="2"/>
</dbReference>
<reference evidence="5 6" key="1">
    <citation type="submission" date="2019-02" db="EMBL/GenBank/DDBJ databases">
        <title>Deep-cultivation of Planctomycetes and their phenomic and genomic characterization uncovers novel biology.</title>
        <authorList>
            <person name="Wiegand S."/>
            <person name="Jogler M."/>
            <person name="Boedeker C."/>
            <person name="Pinto D."/>
            <person name="Vollmers J."/>
            <person name="Rivas-Marin E."/>
            <person name="Kohn T."/>
            <person name="Peeters S.H."/>
            <person name="Heuer A."/>
            <person name="Rast P."/>
            <person name="Oberbeckmann S."/>
            <person name="Bunk B."/>
            <person name="Jeske O."/>
            <person name="Meyerdierks A."/>
            <person name="Storesund J.E."/>
            <person name="Kallscheuer N."/>
            <person name="Luecker S."/>
            <person name="Lage O.M."/>
            <person name="Pohl T."/>
            <person name="Merkel B.J."/>
            <person name="Hornburger P."/>
            <person name="Mueller R.-W."/>
            <person name="Bruemmer F."/>
            <person name="Labrenz M."/>
            <person name="Spormann A.M."/>
            <person name="Op den Camp H."/>
            <person name="Overmann J."/>
            <person name="Amann R."/>
            <person name="Jetten M.S.M."/>
            <person name="Mascher T."/>
            <person name="Medema M.H."/>
            <person name="Devos D.P."/>
            <person name="Kaster A.-K."/>
            <person name="Ovreas L."/>
            <person name="Rohde M."/>
            <person name="Galperin M.Y."/>
            <person name="Jogler C."/>
        </authorList>
    </citation>
    <scope>NUCLEOTIDE SEQUENCE [LARGE SCALE GENOMIC DNA]</scope>
    <source>
        <strain evidence="5 6">I41</strain>
    </source>
</reference>
<dbReference type="Pfam" id="PF18741">
    <property type="entry name" value="MTES_1575"/>
    <property type="match status" value="1"/>
</dbReference>